<evidence type="ECO:0000313" key="2">
    <source>
        <dbReference type="Proteomes" id="UP000178313"/>
    </source>
</evidence>
<organism evidence="1 2">
    <name type="scientific">Candidatus Woesebacteria bacterium RIFCSPHIGHO2_12_FULL_46_16</name>
    <dbReference type="NCBI Taxonomy" id="1802513"/>
    <lineage>
        <taxon>Bacteria</taxon>
        <taxon>Candidatus Woeseibacteriota</taxon>
    </lineage>
</organism>
<proteinExistence type="predicted"/>
<gene>
    <name evidence="1" type="ORF">A3E46_00390</name>
</gene>
<name>A0A1F8AZB8_9BACT</name>
<protein>
    <submittedName>
        <fullName evidence="1">Uncharacterized protein</fullName>
    </submittedName>
</protein>
<reference evidence="1 2" key="1">
    <citation type="journal article" date="2016" name="Nat. Commun.">
        <title>Thousands of microbial genomes shed light on interconnected biogeochemical processes in an aquifer system.</title>
        <authorList>
            <person name="Anantharaman K."/>
            <person name="Brown C.T."/>
            <person name="Hug L.A."/>
            <person name="Sharon I."/>
            <person name="Castelle C.J."/>
            <person name="Probst A.J."/>
            <person name="Thomas B.C."/>
            <person name="Singh A."/>
            <person name="Wilkins M.J."/>
            <person name="Karaoz U."/>
            <person name="Brodie E.L."/>
            <person name="Williams K.H."/>
            <person name="Hubbard S.S."/>
            <person name="Banfield J.F."/>
        </authorList>
    </citation>
    <scope>NUCLEOTIDE SEQUENCE [LARGE SCALE GENOMIC DNA]</scope>
</reference>
<comment type="caution">
    <text evidence="1">The sequence shown here is derived from an EMBL/GenBank/DDBJ whole genome shotgun (WGS) entry which is preliminary data.</text>
</comment>
<dbReference type="STRING" id="1802513.A3E46_00390"/>
<dbReference type="AlphaFoldDB" id="A0A1F8AZB8"/>
<accession>A0A1F8AZB8</accession>
<evidence type="ECO:0000313" key="1">
    <source>
        <dbReference type="EMBL" id="OGM57113.1"/>
    </source>
</evidence>
<dbReference type="EMBL" id="MGGZ01000018">
    <property type="protein sequence ID" value="OGM57113.1"/>
    <property type="molecule type" value="Genomic_DNA"/>
</dbReference>
<dbReference type="Proteomes" id="UP000178313">
    <property type="component" value="Unassembled WGS sequence"/>
</dbReference>
<sequence>MFCSNFFYLISSVFICLSIILSEDYPNEILTPLGPSPAPTVFMTNFLFFQKIVFPNLSGRLDSRLDKNRGLKIDLVRPNFNV</sequence>